<gene>
    <name evidence="1" type="ORF">MANT1106_LOCUS2718</name>
</gene>
<reference evidence="1" key="1">
    <citation type="submission" date="2021-01" db="EMBL/GenBank/DDBJ databases">
        <authorList>
            <person name="Corre E."/>
            <person name="Pelletier E."/>
            <person name="Niang G."/>
            <person name="Scheremetjew M."/>
            <person name="Finn R."/>
            <person name="Kale V."/>
            <person name="Holt S."/>
            <person name="Cochrane G."/>
            <person name="Meng A."/>
            <person name="Brown T."/>
            <person name="Cohen L."/>
        </authorList>
    </citation>
    <scope>NUCLEOTIDE SEQUENCE</scope>
    <source>
        <strain evidence="1">SL-175</strain>
    </source>
</reference>
<dbReference type="Gene3D" id="2.120.10.80">
    <property type="entry name" value="Kelch-type beta propeller"/>
    <property type="match status" value="1"/>
</dbReference>
<evidence type="ECO:0000313" key="1">
    <source>
        <dbReference type="EMBL" id="CAD8700036.1"/>
    </source>
</evidence>
<sequence length="115" mass="11274">MPDGCVVCAGISSGTVGASVQVLKPSEQGSSSHAAWHWRALPGNGRFGSRGCVLSHGRFAVFGGVDANHAVTSSCEALTLDAGDTCWDALPPLHAAGPGSACAAIGGCVIVAGVG</sequence>
<dbReference type="AlphaFoldDB" id="A0A7S0SBQ6"/>
<protein>
    <submittedName>
        <fullName evidence="1">Uncharacterized protein</fullName>
    </submittedName>
</protein>
<name>A0A7S0SBQ6_9CHLO</name>
<accession>A0A7S0SBQ6</accession>
<dbReference type="InterPro" id="IPR015915">
    <property type="entry name" value="Kelch-typ_b-propeller"/>
</dbReference>
<dbReference type="EMBL" id="HBFC01004947">
    <property type="protein sequence ID" value="CAD8700036.1"/>
    <property type="molecule type" value="Transcribed_RNA"/>
</dbReference>
<proteinExistence type="predicted"/>
<dbReference type="SUPFAM" id="SSF117281">
    <property type="entry name" value="Kelch motif"/>
    <property type="match status" value="1"/>
</dbReference>
<organism evidence="1">
    <name type="scientific">Mantoniella antarctica</name>
    <dbReference type="NCBI Taxonomy" id="81844"/>
    <lineage>
        <taxon>Eukaryota</taxon>
        <taxon>Viridiplantae</taxon>
        <taxon>Chlorophyta</taxon>
        <taxon>Mamiellophyceae</taxon>
        <taxon>Mamiellales</taxon>
        <taxon>Mamiellaceae</taxon>
        <taxon>Mantoniella</taxon>
    </lineage>
</organism>